<feature type="compositionally biased region" description="Basic and acidic residues" evidence="7">
    <location>
        <begin position="221"/>
        <end position="232"/>
    </location>
</feature>
<dbReference type="PANTHER" id="PTHR19277:SF125">
    <property type="entry name" value="B6"/>
    <property type="match status" value="1"/>
</dbReference>
<keyword evidence="1 6" id="KW-0479">Metal-binding</keyword>
<proteinExistence type="inferred from homology"/>
<dbReference type="PANTHER" id="PTHR19277">
    <property type="entry name" value="PENTRAXIN"/>
    <property type="match status" value="1"/>
</dbReference>
<dbReference type="OMA" id="WIERDID"/>
<dbReference type="Pfam" id="PF00354">
    <property type="entry name" value="Pentaxin"/>
    <property type="match status" value="1"/>
</dbReference>
<dbReference type="OrthoDB" id="6515930at2759"/>
<comment type="similarity">
    <text evidence="6">Belongs to the pentraxin family.</text>
</comment>
<comment type="caution">
    <text evidence="5">Lacks conserved residue(s) required for the propagation of feature annotation.</text>
</comment>
<evidence type="ECO:0000256" key="3">
    <source>
        <dbReference type="ARBA" id="ARBA00023157"/>
    </source>
</evidence>
<dbReference type="KEGG" id="aplc:110979808"/>
<reference evidence="10" key="1">
    <citation type="submission" date="2025-08" db="UniProtKB">
        <authorList>
            <consortium name="RefSeq"/>
        </authorList>
    </citation>
    <scope>IDENTIFICATION</scope>
</reference>
<dbReference type="InterPro" id="IPR013320">
    <property type="entry name" value="ConA-like_dom_sf"/>
</dbReference>
<dbReference type="PRINTS" id="PR00895">
    <property type="entry name" value="PENTAXIN"/>
</dbReference>
<gene>
    <name evidence="10" type="primary">LOC110979808</name>
</gene>
<comment type="subcellular location">
    <subcellularLocation>
        <location evidence="6">Secreted</location>
    </subcellularLocation>
</comment>
<evidence type="ECO:0000256" key="6">
    <source>
        <dbReference type="RuleBase" id="RU362112"/>
    </source>
</evidence>
<dbReference type="RefSeq" id="XP_022091570.1">
    <property type="nucleotide sequence ID" value="XM_022235878.1"/>
</dbReference>
<dbReference type="Gene3D" id="2.60.120.200">
    <property type="match status" value="1"/>
</dbReference>
<dbReference type="Proteomes" id="UP000694845">
    <property type="component" value="Unplaced"/>
</dbReference>
<keyword evidence="4" id="KW-0325">Glycoprotein</keyword>
<organism evidence="9 10">
    <name type="scientific">Acanthaster planci</name>
    <name type="common">Crown-of-thorns starfish</name>
    <dbReference type="NCBI Taxonomy" id="133434"/>
    <lineage>
        <taxon>Eukaryota</taxon>
        <taxon>Metazoa</taxon>
        <taxon>Echinodermata</taxon>
        <taxon>Eleutherozoa</taxon>
        <taxon>Asterozoa</taxon>
        <taxon>Asteroidea</taxon>
        <taxon>Valvatacea</taxon>
        <taxon>Valvatida</taxon>
        <taxon>Acanthasteridae</taxon>
        <taxon>Acanthaster</taxon>
    </lineage>
</organism>
<name>A0A8B7YGP7_ACAPL</name>
<dbReference type="AlphaFoldDB" id="A0A8B7YGP7"/>
<feature type="domain" description="Pentraxin (PTX)" evidence="8">
    <location>
        <begin position="2"/>
        <end position="213"/>
    </location>
</feature>
<evidence type="ECO:0000259" key="8">
    <source>
        <dbReference type="PROSITE" id="PS51828"/>
    </source>
</evidence>
<dbReference type="InterPro" id="IPR001759">
    <property type="entry name" value="PTX_dom"/>
</dbReference>
<dbReference type="InterPro" id="IPR051360">
    <property type="entry name" value="Neuronal_Pentraxin_Related"/>
</dbReference>
<protein>
    <recommendedName>
        <fullName evidence="6">Pentraxin family member</fullName>
    </recommendedName>
</protein>
<evidence type="ECO:0000256" key="1">
    <source>
        <dbReference type="ARBA" id="ARBA00022723"/>
    </source>
</evidence>
<dbReference type="SUPFAM" id="SSF49899">
    <property type="entry name" value="Concanavalin A-like lectins/glucanases"/>
    <property type="match status" value="1"/>
</dbReference>
<keyword evidence="2 6" id="KW-0106">Calcium</keyword>
<evidence type="ECO:0000256" key="7">
    <source>
        <dbReference type="SAM" id="MobiDB-lite"/>
    </source>
</evidence>
<dbReference type="GeneID" id="110979808"/>
<sequence>MSQEFLLDFTNSRTSEFSLLRTRHSEFQEITLSMWLRTTDSTNMGTPISYAAMKPADNAASGSSPGSLVDNTLTVTDCASLRIYVNGVTIFTDVAINNGRWTSLVFTWRGAGGEWHLYVNGTEANSGATLRTEAIPGQGVFVLGQEQDSIGGAFNTRETYLGEIYKLNIWDHVLPEDAIQALAHSCHRERGNVVAWPDFLAGLQGDLQPKGSPIDMEIPSCEEHTPDHRYNK</sequence>
<keyword evidence="3" id="KW-1015">Disulfide bond</keyword>
<accession>A0A8B7YGP7</accession>
<keyword evidence="9" id="KW-1185">Reference proteome</keyword>
<evidence type="ECO:0000313" key="9">
    <source>
        <dbReference type="Proteomes" id="UP000694845"/>
    </source>
</evidence>
<evidence type="ECO:0000256" key="4">
    <source>
        <dbReference type="ARBA" id="ARBA00023180"/>
    </source>
</evidence>
<comment type="cofactor">
    <cofactor evidence="6">
        <name>Ca(2+)</name>
        <dbReference type="ChEBI" id="CHEBI:29108"/>
    </cofactor>
    <text evidence="6">Binds 2 calcium ions per subunit.</text>
</comment>
<comment type="subunit">
    <text evidence="6">Homopentamer. Pentaxin (or pentraxin) have a discoid arrangement of 5 non-covalently bound subunits.</text>
</comment>
<dbReference type="GO" id="GO:0005576">
    <property type="term" value="C:extracellular region"/>
    <property type="evidence" value="ECO:0007669"/>
    <property type="project" value="UniProtKB-SubCell"/>
</dbReference>
<evidence type="ECO:0000256" key="5">
    <source>
        <dbReference type="PROSITE-ProRule" id="PRU01172"/>
    </source>
</evidence>
<evidence type="ECO:0000256" key="2">
    <source>
        <dbReference type="ARBA" id="ARBA00022837"/>
    </source>
</evidence>
<dbReference type="GO" id="GO:0046872">
    <property type="term" value="F:metal ion binding"/>
    <property type="evidence" value="ECO:0007669"/>
    <property type="project" value="UniProtKB-KW"/>
</dbReference>
<dbReference type="PROSITE" id="PS51828">
    <property type="entry name" value="PTX_2"/>
    <property type="match status" value="1"/>
</dbReference>
<evidence type="ECO:0000313" key="10">
    <source>
        <dbReference type="RefSeq" id="XP_022091570.1"/>
    </source>
</evidence>
<feature type="region of interest" description="Disordered" evidence="7">
    <location>
        <begin position="210"/>
        <end position="232"/>
    </location>
</feature>
<dbReference type="SMART" id="SM00159">
    <property type="entry name" value="PTX"/>
    <property type="match status" value="1"/>
</dbReference>